<dbReference type="EMBL" id="CP043450">
    <property type="protein sequence ID" value="QEM08626.1"/>
    <property type="molecule type" value="Genomic_DNA"/>
</dbReference>
<evidence type="ECO:0000313" key="1">
    <source>
        <dbReference type="EMBL" id="QEM08626.1"/>
    </source>
</evidence>
<evidence type="ECO:0000313" key="2">
    <source>
        <dbReference type="Proteomes" id="UP000251402"/>
    </source>
</evidence>
<reference evidence="1" key="1">
    <citation type="submission" date="2019-08" db="EMBL/GenBank/DDBJ databases">
        <title>Comparative genome analysis confer to the adaptation heavy metal polluted environment.</title>
        <authorList>
            <person name="Li Y."/>
        </authorList>
    </citation>
    <scope>NUCLEOTIDE SEQUENCE [LARGE SCALE GENOMIC DNA]</scope>
    <source>
        <strain evidence="1">P1</strain>
    </source>
</reference>
<dbReference type="Proteomes" id="UP000251402">
    <property type="component" value="Chromosome"/>
</dbReference>
<dbReference type="Pfam" id="PF14085">
    <property type="entry name" value="DUF4265"/>
    <property type="match status" value="1"/>
</dbReference>
<accession>A0A5C1HSB4</accession>
<keyword evidence="2" id="KW-1185">Reference proteome</keyword>
<proteinExistence type="predicted"/>
<dbReference type="KEGG" id="mrub:DEO27_000865"/>
<sequence>MNDDKHVKVLFRVYSNILEEITVETMWTKVIDEVQGLYELNNIPFYLPIIASGDIIFAEFDEDEKMLTYRETREYSGNSTIHVILMDDTAELKNIGKPFEELGCNWEGMGNKYFAVDVPVSVDYVLVKARLEELKQQDIIGYAESCLSEEHQY</sequence>
<name>A0A5C1HSB4_9SPHI</name>
<protein>
    <submittedName>
        <fullName evidence="1">DUF4265 domain-containing protein</fullName>
    </submittedName>
</protein>
<organism evidence="1 2">
    <name type="scientific">Mucilaginibacter rubeus</name>
    <dbReference type="NCBI Taxonomy" id="2027860"/>
    <lineage>
        <taxon>Bacteria</taxon>
        <taxon>Pseudomonadati</taxon>
        <taxon>Bacteroidota</taxon>
        <taxon>Sphingobacteriia</taxon>
        <taxon>Sphingobacteriales</taxon>
        <taxon>Sphingobacteriaceae</taxon>
        <taxon>Mucilaginibacter</taxon>
    </lineage>
</organism>
<dbReference type="RefSeq" id="WP_112572465.1">
    <property type="nucleotide sequence ID" value="NZ_CP043450.1"/>
</dbReference>
<gene>
    <name evidence="1" type="ORF">DEO27_000865</name>
</gene>
<dbReference type="OrthoDB" id="1030945at2"/>
<dbReference type="AlphaFoldDB" id="A0A5C1HSB4"/>
<dbReference type="InterPro" id="IPR025361">
    <property type="entry name" value="DUF4265"/>
</dbReference>